<feature type="region of interest" description="Disordered" evidence="5">
    <location>
        <begin position="138"/>
        <end position="178"/>
    </location>
</feature>
<comment type="similarity">
    <text evidence="4">Belongs to the eukaryotic/archaeal RNase P protein component 4 family.</text>
</comment>
<keyword evidence="7" id="KW-1185">Reference proteome</keyword>
<dbReference type="PANTHER" id="PTHR14742:SF0">
    <property type="entry name" value="RIBONUCLEASE P PROTEIN SUBUNIT P21"/>
    <property type="match status" value="1"/>
</dbReference>
<dbReference type="EMBL" id="MPGH01000017">
    <property type="protein sequence ID" value="OLN96370.1"/>
    <property type="molecule type" value="Genomic_DNA"/>
</dbReference>
<gene>
    <name evidence="6" type="ORF">CCHL11_00620</name>
</gene>
<evidence type="ECO:0000256" key="2">
    <source>
        <dbReference type="ARBA" id="ARBA00022723"/>
    </source>
</evidence>
<dbReference type="Proteomes" id="UP000186583">
    <property type="component" value="Unassembled WGS sequence"/>
</dbReference>
<keyword evidence="2" id="KW-0479">Metal-binding</keyword>
<evidence type="ECO:0000256" key="5">
    <source>
        <dbReference type="SAM" id="MobiDB-lite"/>
    </source>
</evidence>
<dbReference type="STRING" id="708187.A0A1Q8S4N5"/>
<dbReference type="GO" id="GO:0005655">
    <property type="term" value="C:nucleolar ribonuclease P complex"/>
    <property type="evidence" value="ECO:0007669"/>
    <property type="project" value="TreeGrafter"/>
</dbReference>
<evidence type="ECO:0000313" key="6">
    <source>
        <dbReference type="EMBL" id="OLN96370.1"/>
    </source>
</evidence>
<comment type="caution">
    <text evidence="6">The sequence shown here is derived from an EMBL/GenBank/DDBJ whole genome shotgun (WGS) entry which is preliminary data.</text>
</comment>
<dbReference type="PANTHER" id="PTHR14742">
    <property type="entry name" value="RIBONUCLEASE P SUBUNIT P21"/>
    <property type="match status" value="1"/>
</dbReference>
<evidence type="ECO:0000256" key="3">
    <source>
        <dbReference type="ARBA" id="ARBA00022833"/>
    </source>
</evidence>
<organism evidence="6 7">
    <name type="scientific">Colletotrichum chlorophyti</name>
    <dbReference type="NCBI Taxonomy" id="708187"/>
    <lineage>
        <taxon>Eukaryota</taxon>
        <taxon>Fungi</taxon>
        <taxon>Dikarya</taxon>
        <taxon>Ascomycota</taxon>
        <taxon>Pezizomycotina</taxon>
        <taxon>Sordariomycetes</taxon>
        <taxon>Hypocreomycetidae</taxon>
        <taxon>Glomerellales</taxon>
        <taxon>Glomerellaceae</taxon>
        <taxon>Colletotrichum</taxon>
    </lineage>
</organism>
<dbReference type="GO" id="GO:0008033">
    <property type="term" value="P:tRNA processing"/>
    <property type="evidence" value="ECO:0007669"/>
    <property type="project" value="UniProtKB-KW"/>
</dbReference>
<dbReference type="InterPro" id="IPR007175">
    <property type="entry name" value="Rpr2/Snm1/Rpp21"/>
</dbReference>
<dbReference type="AlphaFoldDB" id="A0A1Q8S4N5"/>
<reference evidence="6 7" key="1">
    <citation type="submission" date="2016-11" db="EMBL/GenBank/DDBJ databases">
        <title>Draft Genome Assembly of Colletotrichum chlorophyti a pathogen of herbaceous plants.</title>
        <authorList>
            <person name="Gan P."/>
            <person name="Narusaka M."/>
            <person name="Tsushima A."/>
            <person name="Narusaka Y."/>
            <person name="Takano Y."/>
            <person name="Shirasu K."/>
        </authorList>
    </citation>
    <scope>NUCLEOTIDE SEQUENCE [LARGE SCALE GENOMIC DNA]</scope>
    <source>
        <strain evidence="6 7">NTL11</strain>
    </source>
</reference>
<sequence>MAKPKSESLPNRHLYTRVSYLHQAASYLATVQTPSAASASNSSSWSRNDAYSVAGEERSTSEKVARRMVADIRAVSLKAQIRPSPSLKQMMCKYCDTLLVEGKTCSTTVENASKGGKKPWADVMVTKCKTCSKAKRFPVSAPRQKRRPFREQKPVEEQEMATEVSKKSDEAIDVEMAA</sequence>
<evidence type="ECO:0000256" key="1">
    <source>
        <dbReference type="ARBA" id="ARBA00022694"/>
    </source>
</evidence>
<dbReference type="Gene3D" id="6.20.50.20">
    <property type="match status" value="1"/>
</dbReference>
<protein>
    <submittedName>
        <fullName evidence="6">Ribonuclease P protein subunit rpr2</fullName>
    </submittedName>
</protein>
<dbReference type="Pfam" id="PF04032">
    <property type="entry name" value="Rpr2"/>
    <property type="match status" value="1"/>
</dbReference>
<keyword evidence="1" id="KW-0819">tRNA processing</keyword>
<evidence type="ECO:0000256" key="4">
    <source>
        <dbReference type="ARBA" id="ARBA00038402"/>
    </source>
</evidence>
<dbReference type="GO" id="GO:0046872">
    <property type="term" value="F:metal ion binding"/>
    <property type="evidence" value="ECO:0007669"/>
    <property type="project" value="UniProtKB-KW"/>
</dbReference>
<name>A0A1Q8S4N5_9PEZI</name>
<accession>A0A1Q8S4N5</accession>
<proteinExistence type="inferred from homology"/>
<evidence type="ECO:0000313" key="7">
    <source>
        <dbReference type="Proteomes" id="UP000186583"/>
    </source>
</evidence>
<keyword evidence="3" id="KW-0862">Zinc</keyword>
<dbReference type="OrthoDB" id="128536at2759"/>